<accession>A0A5D4JKQ9</accession>
<evidence type="ECO:0000256" key="2">
    <source>
        <dbReference type="ARBA" id="ARBA00022448"/>
    </source>
</evidence>
<feature type="transmembrane region" description="Helical" evidence="7">
    <location>
        <begin position="93"/>
        <end position="117"/>
    </location>
</feature>
<dbReference type="AlphaFoldDB" id="A0A5D4JKQ9"/>
<proteinExistence type="inferred from homology"/>
<gene>
    <name evidence="9" type="ORF">FY004_08870</name>
</gene>
<dbReference type="InterPro" id="IPR050366">
    <property type="entry name" value="BP-dependent_transpt_permease"/>
</dbReference>
<protein>
    <submittedName>
        <fullName evidence="9">ABC transporter permease</fullName>
    </submittedName>
</protein>
<evidence type="ECO:0000256" key="3">
    <source>
        <dbReference type="ARBA" id="ARBA00022475"/>
    </source>
</evidence>
<keyword evidence="2 7" id="KW-0813">Transport</keyword>
<dbReference type="InterPro" id="IPR000515">
    <property type="entry name" value="MetI-like"/>
</dbReference>
<dbReference type="Pfam" id="PF00528">
    <property type="entry name" value="BPD_transp_1"/>
    <property type="match status" value="1"/>
</dbReference>
<feature type="transmembrane region" description="Helical" evidence="7">
    <location>
        <begin position="255"/>
        <end position="277"/>
    </location>
</feature>
<feature type="domain" description="ABC transmembrane type-1" evidence="8">
    <location>
        <begin position="89"/>
        <end position="278"/>
    </location>
</feature>
<evidence type="ECO:0000256" key="5">
    <source>
        <dbReference type="ARBA" id="ARBA00022989"/>
    </source>
</evidence>
<evidence type="ECO:0000256" key="1">
    <source>
        <dbReference type="ARBA" id="ARBA00004651"/>
    </source>
</evidence>
<keyword evidence="10" id="KW-1185">Reference proteome</keyword>
<dbReference type="GO" id="GO:0005886">
    <property type="term" value="C:plasma membrane"/>
    <property type="evidence" value="ECO:0007669"/>
    <property type="project" value="UniProtKB-SubCell"/>
</dbReference>
<reference evidence="9 10" key="1">
    <citation type="submission" date="2019-08" db="EMBL/GenBank/DDBJ databases">
        <title>Draft genome for granaticin producer strain Streptomyces parvus C05.</title>
        <authorList>
            <person name="Gonzalez-Pimentel J.L."/>
        </authorList>
    </citation>
    <scope>NUCLEOTIDE SEQUENCE [LARGE SCALE GENOMIC DNA]</scope>
    <source>
        <strain evidence="9 10">C05</strain>
    </source>
</reference>
<name>A0A5D4JKQ9_9ACTN</name>
<dbReference type="RefSeq" id="WP_148902031.1">
    <property type="nucleotide sequence ID" value="NZ_VSZQ01000035.1"/>
</dbReference>
<dbReference type="SUPFAM" id="SSF161098">
    <property type="entry name" value="MetI-like"/>
    <property type="match status" value="1"/>
</dbReference>
<dbReference type="CDD" id="cd06261">
    <property type="entry name" value="TM_PBP2"/>
    <property type="match status" value="1"/>
</dbReference>
<keyword evidence="6 7" id="KW-0472">Membrane</keyword>
<keyword evidence="5 7" id="KW-1133">Transmembrane helix</keyword>
<dbReference type="PANTHER" id="PTHR43386:SF25">
    <property type="entry name" value="PEPTIDE ABC TRANSPORTER PERMEASE PROTEIN"/>
    <property type="match status" value="1"/>
</dbReference>
<evidence type="ECO:0000313" key="10">
    <source>
        <dbReference type="Proteomes" id="UP000323242"/>
    </source>
</evidence>
<evidence type="ECO:0000313" key="9">
    <source>
        <dbReference type="EMBL" id="TYR64919.1"/>
    </source>
</evidence>
<comment type="subcellular location">
    <subcellularLocation>
        <location evidence="1 7">Cell membrane</location>
        <topology evidence="1 7">Multi-pass membrane protein</topology>
    </subcellularLocation>
</comment>
<keyword evidence="4 7" id="KW-0812">Transmembrane</keyword>
<evidence type="ECO:0000256" key="6">
    <source>
        <dbReference type="ARBA" id="ARBA00023136"/>
    </source>
</evidence>
<evidence type="ECO:0000256" key="7">
    <source>
        <dbReference type="RuleBase" id="RU363032"/>
    </source>
</evidence>
<sequence length="291" mass="29749">MTSPPAEAAVARPSFVPLRERLATFRPGLLLSVAALVVAALACVAPGLLASASPTDADPVAALLPPGGEHWFGTDQLGRDVYARVVHGARHSLVLGVGATALGVLTGLLIGLPAALLGRFADQVAMRSMDVMLALPELLLALLVIAVVGPSSVNAALAIAVSSVPGYARLVRGQAQVVRRAEYIRSAIGLGLHRRTVVLRHVVPNTLGPLVVPATLGVGTAVIAGSALSFLGLGPKAPTPEWGAMLAQGRDALQSAWWIAVFPGAAITLSVVAVTVVGRQLHIGLEGRPGR</sequence>
<comment type="similarity">
    <text evidence="7">Belongs to the binding-protein-dependent transport system permease family.</text>
</comment>
<dbReference type="PROSITE" id="PS50928">
    <property type="entry name" value="ABC_TM1"/>
    <property type="match status" value="1"/>
</dbReference>
<comment type="caution">
    <text evidence="9">The sequence shown here is derived from an EMBL/GenBank/DDBJ whole genome shotgun (WGS) entry which is preliminary data.</text>
</comment>
<feature type="transmembrane region" description="Helical" evidence="7">
    <location>
        <begin position="29"/>
        <end position="49"/>
    </location>
</feature>
<feature type="transmembrane region" description="Helical" evidence="7">
    <location>
        <begin position="138"/>
        <end position="161"/>
    </location>
</feature>
<dbReference type="PANTHER" id="PTHR43386">
    <property type="entry name" value="OLIGOPEPTIDE TRANSPORT SYSTEM PERMEASE PROTEIN APPC"/>
    <property type="match status" value="1"/>
</dbReference>
<dbReference type="InterPro" id="IPR035906">
    <property type="entry name" value="MetI-like_sf"/>
</dbReference>
<evidence type="ECO:0000256" key="4">
    <source>
        <dbReference type="ARBA" id="ARBA00022692"/>
    </source>
</evidence>
<organism evidence="9 10">
    <name type="scientific">Streptomyces parvus</name>
    <dbReference type="NCBI Taxonomy" id="66428"/>
    <lineage>
        <taxon>Bacteria</taxon>
        <taxon>Bacillati</taxon>
        <taxon>Actinomycetota</taxon>
        <taxon>Actinomycetes</taxon>
        <taxon>Kitasatosporales</taxon>
        <taxon>Streptomycetaceae</taxon>
        <taxon>Streptomyces</taxon>
    </lineage>
</organism>
<evidence type="ECO:0000259" key="8">
    <source>
        <dbReference type="PROSITE" id="PS50928"/>
    </source>
</evidence>
<dbReference type="GO" id="GO:0055085">
    <property type="term" value="P:transmembrane transport"/>
    <property type="evidence" value="ECO:0007669"/>
    <property type="project" value="InterPro"/>
</dbReference>
<feature type="transmembrane region" description="Helical" evidence="7">
    <location>
        <begin position="210"/>
        <end position="234"/>
    </location>
</feature>
<keyword evidence="3" id="KW-1003">Cell membrane</keyword>
<dbReference type="EMBL" id="VSZQ01000035">
    <property type="protein sequence ID" value="TYR64919.1"/>
    <property type="molecule type" value="Genomic_DNA"/>
</dbReference>
<dbReference type="Proteomes" id="UP000323242">
    <property type="component" value="Unassembled WGS sequence"/>
</dbReference>
<dbReference type="Gene3D" id="1.10.3720.10">
    <property type="entry name" value="MetI-like"/>
    <property type="match status" value="1"/>
</dbReference>